<dbReference type="Proteomes" id="UP000000863">
    <property type="component" value="Segment"/>
</dbReference>
<name>Q4A2K1_EHV8U</name>
<dbReference type="EMBL" id="AJ890364">
    <property type="protein sequence ID" value="CAI65705.1"/>
    <property type="molecule type" value="Genomic_DNA"/>
</dbReference>
<organismHost>
    <name type="scientific">Emiliania huxleyi</name>
    <name type="common">Coccolithophore</name>
    <name type="synonym">Pontosphaera huxleyi</name>
    <dbReference type="NCBI Taxonomy" id="2903"/>
</organismHost>
<sequence>MEATKRTIDELRIINDALVQDIKRLKKENADLAPAKITAVSVGTQTDMYPTDPIDNKHAAFINGLGRINQLYSTGFVTKYACVYATTEFQCEYEHRRNRETFTVEKINTLCDTMLSIADTITVIQEAGVDVNTYNDEVSSFVEQLTVDSPKHSARWFNRQVDDFIDQYVN</sequence>
<gene>
    <name evidence="1" type="ORF">EhV279</name>
</gene>
<protein>
    <submittedName>
        <fullName evidence="1">Uncharacterized protein</fullName>
    </submittedName>
</protein>
<proteinExistence type="predicted"/>
<dbReference type="RefSeq" id="YP_294036.1">
    <property type="nucleotide sequence ID" value="NC_007346.1"/>
</dbReference>
<dbReference type="GeneID" id="3654898"/>
<reference evidence="1 2" key="1">
    <citation type="journal article" date="2005" name="Science">
        <title>Complete genome sequence and lytic phase transcription profile of a Coccolithovirus.</title>
        <authorList>
            <person name="Wilson W.H."/>
            <person name="Schroeder D.C."/>
            <person name="Allen M.J."/>
            <person name="Holden M.T.G."/>
            <person name="Parkhill J."/>
            <person name="Barrell B.G."/>
            <person name="Churcher C."/>
            <person name="Hamlin N."/>
            <person name="Mungall K."/>
            <person name="Norbertczak H."/>
            <person name="Quail M.A."/>
            <person name="Price C."/>
            <person name="Rabbinowitsch E."/>
            <person name="Walker D."/>
            <person name="Craigon M."/>
            <person name="Roy D."/>
            <person name="Ghazal P."/>
        </authorList>
    </citation>
    <scope>NUCLEOTIDE SEQUENCE [LARGE SCALE GENOMIC DNA]</scope>
    <source>
        <strain evidence="2">Isolate United Kingdom/English Channel/1999</strain>
    </source>
</reference>
<evidence type="ECO:0000313" key="1">
    <source>
        <dbReference type="EMBL" id="CAI65705.1"/>
    </source>
</evidence>
<dbReference type="KEGG" id="vg:3654898"/>
<keyword evidence="2" id="KW-1185">Reference proteome</keyword>
<accession>Q4A2K1</accession>
<evidence type="ECO:0000313" key="2">
    <source>
        <dbReference type="Proteomes" id="UP000000863"/>
    </source>
</evidence>
<organism evidence="1 2">
    <name type="scientific">Emiliania huxleyi virus 86 (isolate United Kingdom/English Channel/1999)</name>
    <name type="common">EhV-86</name>
    <dbReference type="NCBI Taxonomy" id="654925"/>
    <lineage>
        <taxon>Viruses</taxon>
        <taxon>Varidnaviria</taxon>
        <taxon>Bamfordvirae</taxon>
        <taxon>Nucleocytoviricota</taxon>
        <taxon>Megaviricetes</taxon>
        <taxon>Algavirales</taxon>
        <taxon>Phycodnaviridae</taxon>
        <taxon>Coccolithovirus</taxon>
        <taxon>Coccolithovirus huxleyi</taxon>
        <taxon>Emiliania huxleyi virus 86</taxon>
    </lineage>
</organism>